<dbReference type="SUPFAM" id="SSF53335">
    <property type="entry name" value="S-adenosyl-L-methionine-dependent methyltransferases"/>
    <property type="match status" value="1"/>
</dbReference>
<protein>
    <submittedName>
        <fullName evidence="3">Fused MFS/spermidine synthase</fullName>
    </submittedName>
</protein>
<dbReference type="PANTHER" id="PTHR43317:SF1">
    <property type="entry name" value="THERMOSPERMINE SYNTHASE ACAULIS5"/>
    <property type="match status" value="1"/>
</dbReference>
<feature type="transmembrane region" description="Helical" evidence="2">
    <location>
        <begin position="30"/>
        <end position="51"/>
    </location>
</feature>
<comment type="caution">
    <text evidence="3">The sequence shown here is derived from an EMBL/GenBank/DDBJ whole genome shotgun (WGS) entry which is preliminary data.</text>
</comment>
<keyword evidence="2" id="KW-0812">Transmembrane</keyword>
<dbReference type="GO" id="GO:0006596">
    <property type="term" value="P:polyamine biosynthetic process"/>
    <property type="evidence" value="ECO:0007669"/>
    <property type="project" value="UniProtKB-KW"/>
</dbReference>
<name>A0A7Y6TZ21_9BURK</name>
<dbReference type="Pfam" id="PF01564">
    <property type="entry name" value="Spermine_synth"/>
    <property type="match status" value="1"/>
</dbReference>
<gene>
    <name evidence="3" type="ORF">HQN59_24210</name>
</gene>
<feature type="transmembrane region" description="Helical" evidence="2">
    <location>
        <begin position="71"/>
        <end position="93"/>
    </location>
</feature>
<dbReference type="Proteomes" id="UP000529637">
    <property type="component" value="Unassembled WGS sequence"/>
</dbReference>
<dbReference type="NCBIfam" id="NF037959">
    <property type="entry name" value="MFS_SpdSyn"/>
    <property type="match status" value="1"/>
</dbReference>
<feature type="transmembrane region" description="Helical" evidence="2">
    <location>
        <begin position="105"/>
        <end position="127"/>
    </location>
</feature>
<feature type="transmembrane region" description="Helical" evidence="2">
    <location>
        <begin position="266"/>
        <end position="287"/>
    </location>
</feature>
<dbReference type="PANTHER" id="PTHR43317">
    <property type="entry name" value="THERMOSPERMINE SYNTHASE ACAULIS5"/>
    <property type="match status" value="1"/>
</dbReference>
<evidence type="ECO:0000256" key="2">
    <source>
        <dbReference type="SAM" id="Phobius"/>
    </source>
</evidence>
<feature type="transmembrane region" description="Helical" evidence="2">
    <location>
        <begin position="7"/>
        <end position="24"/>
    </location>
</feature>
<dbReference type="EMBL" id="JABWMJ010000018">
    <property type="protein sequence ID" value="NUZ08853.1"/>
    <property type="molecule type" value="Genomic_DNA"/>
</dbReference>
<keyword evidence="2" id="KW-1133">Transmembrane helix</keyword>
<evidence type="ECO:0000256" key="1">
    <source>
        <dbReference type="ARBA" id="ARBA00023115"/>
    </source>
</evidence>
<evidence type="ECO:0000313" key="4">
    <source>
        <dbReference type="Proteomes" id="UP000529637"/>
    </source>
</evidence>
<proteinExistence type="predicted"/>
<feature type="transmembrane region" description="Helical" evidence="2">
    <location>
        <begin position="196"/>
        <end position="216"/>
    </location>
</feature>
<dbReference type="Gene3D" id="3.40.50.150">
    <property type="entry name" value="Vaccinia Virus protein VP39"/>
    <property type="match status" value="1"/>
</dbReference>
<feature type="transmembrane region" description="Helical" evidence="2">
    <location>
        <begin position="228"/>
        <end position="254"/>
    </location>
</feature>
<feature type="transmembrane region" description="Helical" evidence="2">
    <location>
        <begin position="163"/>
        <end position="189"/>
    </location>
</feature>
<dbReference type="InterPro" id="IPR029063">
    <property type="entry name" value="SAM-dependent_MTases_sf"/>
</dbReference>
<feature type="transmembrane region" description="Helical" evidence="2">
    <location>
        <begin position="139"/>
        <end position="157"/>
    </location>
</feature>
<dbReference type="AlphaFoldDB" id="A0A7Y6TZ21"/>
<organism evidence="3 4">
    <name type="scientific">Piscinibacter koreensis</name>
    <dbReference type="NCBI Taxonomy" id="2742824"/>
    <lineage>
        <taxon>Bacteria</taxon>
        <taxon>Pseudomonadati</taxon>
        <taxon>Pseudomonadota</taxon>
        <taxon>Betaproteobacteria</taxon>
        <taxon>Burkholderiales</taxon>
        <taxon>Sphaerotilaceae</taxon>
        <taxon>Piscinibacter</taxon>
    </lineage>
</organism>
<sequence>MTLPRQHHPFGAVLGVVAVAFWLIPGFGLLRSAIVCAALNLIAAAAAAALAMREQVAPAVSVPAGAARSRVLVTLAVTGLLGIGYEVVVVRVLSQVAENTVYTFAMLLAIYLIGSALGAAAYHRWLLGSNDATRLRDRLLCGLTAACLFGAATLWGAEFVKAGVLHLLGTSMGAALLAESILAAAAFLVPTVVMGAVFSHLAAMAIASGVGLGRALAANTVGAALAPFVFGVVVQPALGSKTALMLAACAYLALCSRRAGSAPSPWVTASLAAALALLTPALVFVALPSGAQLVSYHEGALGAVSVVEDAAGVATLRIDNRQQEGSSATRSADARQALLPLLLHPAPRRALFLGLGTGVTASAAAEDPDVYVDVVELLPEVIEASAWFASSGAAAARMNVMAADARRFVRVGQQRYDLIVADNFHPARGGSGALYTVEHFRAVRDRLGQRGLFCQWLPLHQLDRATLQSIIKSFLVANPGAFAILATHSLDTPVLGLVARADGGRFELGEVRSRLAHANLAPTARLGLDDELALLGAFVAGPKALARFAAEAPANTDDLPVVAYLAPRITYAPGSRPRDRLVDLLRELSLVPAELLAAPPAGLASRLAAYWQARDVFIEAGRDVRPSNDVEQMLAQVREPLVAALRISPDFRPAYDPLLRMAIALADRDPAAARLLLTELRRLQPTRPEAARQLLELGMH</sequence>
<reference evidence="3 4" key="1">
    <citation type="submission" date="2020-06" db="EMBL/GenBank/DDBJ databases">
        <title>Schlegella sp. ID0723 isolated from air conditioner.</title>
        <authorList>
            <person name="Kim D.Y."/>
            <person name="Kim D.-U."/>
        </authorList>
    </citation>
    <scope>NUCLEOTIDE SEQUENCE [LARGE SCALE GENOMIC DNA]</scope>
    <source>
        <strain evidence="3 4">ID0723</strain>
    </source>
</reference>
<keyword evidence="4" id="KW-1185">Reference proteome</keyword>
<keyword evidence="2" id="KW-0472">Membrane</keyword>
<dbReference type="CDD" id="cd02440">
    <property type="entry name" value="AdoMet_MTases"/>
    <property type="match status" value="1"/>
</dbReference>
<accession>A0A7Y6TZ21</accession>
<evidence type="ECO:0000313" key="3">
    <source>
        <dbReference type="EMBL" id="NUZ08853.1"/>
    </source>
</evidence>
<keyword evidence="1" id="KW-0620">Polyamine biosynthesis</keyword>